<sequence>MNARLGAEIVKTIGKTPRREQMNSVALIPARAVEWSVCVACRRSTWTMTRREDFVHCSLIKVRQASLFNIRVILLPKCPVTQIFVTQLASPVPPKSVAIRLCEGRLPVRKSFY</sequence>
<dbReference type="AlphaFoldDB" id="A0A4U8UQF8"/>
<reference evidence="1 2" key="2">
    <citation type="journal article" date="2019" name="G3 (Bethesda)">
        <title>Hybrid Assembly of the Genome of the Entomopathogenic Nematode Steinernema carpocapsae Identifies the X-Chromosome.</title>
        <authorList>
            <person name="Serra L."/>
            <person name="Macchietto M."/>
            <person name="Macias-Munoz A."/>
            <person name="McGill C.J."/>
            <person name="Rodriguez I.M."/>
            <person name="Rodriguez B."/>
            <person name="Murad R."/>
            <person name="Mortazavi A."/>
        </authorList>
    </citation>
    <scope>NUCLEOTIDE SEQUENCE [LARGE SCALE GENOMIC DNA]</scope>
    <source>
        <strain evidence="1 2">ALL</strain>
    </source>
</reference>
<dbReference type="Proteomes" id="UP000298663">
    <property type="component" value="Unassembled WGS sequence"/>
</dbReference>
<gene>
    <name evidence="1" type="ORF">L596_001510</name>
</gene>
<accession>A0A4U8UQF8</accession>
<protein>
    <submittedName>
        <fullName evidence="1">Uncharacterized protein</fullName>
    </submittedName>
</protein>
<evidence type="ECO:0000313" key="2">
    <source>
        <dbReference type="Proteomes" id="UP000298663"/>
    </source>
</evidence>
<proteinExistence type="predicted"/>
<name>A0A4U8UQF8_STECR</name>
<keyword evidence="2" id="KW-1185">Reference proteome</keyword>
<evidence type="ECO:0000313" key="1">
    <source>
        <dbReference type="EMBL" id="TMS33818.1"/>
    </source>
</evidence>
<organism evidence="1 2">
    <name type="scientific">Steinernema carpocapsae</name>
    <name type="common">Entomopathogenic nematode</name>
    <dbReference type="NCBI Taxonomy" id="34508"/>
    <lineage>
        <taxon>Eukaryota</taxon>
        <taxon>Metazoa</taxon>
        <taxon>Ecdysozoa</taxon>
        <taxon>Nematoda</taxon>
        <taxon>Chromadorea</taxon>
        <taxon>Rhabditida</taxon>
        <taxon>Tylenchina</taxon>
        <taxon>Panagrolaimomorpha</taxon>
        <taxon>Strongyloidoidea</taxon>
        <taxon>Steinernematidae</taxon>
        <taxon>Steinernema</taxon>
    </lineage>
</organism>
<comment type="caution">
    <text evidence="1">The sequence shown here is derived from an EMBL/GenBank/DDBJ whole genome shotgun (WGS) entry which is preliminary data.</text>
</comment>
<dbReference type="EMBL" id="AZBU02000001">
    <property type="protein sequence ID" value="TMS33818.1"/>
    <property type="molecule type" value="Genomic_DNA"/>
</dbReference>
<reference evidence="1 2" key="1">
    <citation type="journal article" date="2015" name="Genome Biol.">
        <title>Comparative genomics of Steinernema reveals deeply conserved gene regulatory networks.</title>
        <authorList>
            <person name="Dillman A.R."/>
            <person name="Macchietto M."/>
            <person name="Porter C.F."/>
            <person name="Rogers A."/>
            <person name="Williams B."/>
            <person name="Antoshechkin I."/>
            <person name="Lee M.M."/>
            <person name="Goodwin Z."/>
            <person name="Lu X."/>
            <person name="Lewis E.E."/>
            <person name="Goodrich-Blair H."/>
            <person name="Stock S.P."/>
            <person name="Adams B.J."/>
            <person name="Sternberg P.W."/>
            <person name="Mortazavi A."/>
        </authorList>
    </citation>
    <scope>NUCLEOTIDE SEQUENCE [LARGE SCALE GENOMIC DNA]</scope>
    <source>
        <strain evidence="1 2">ALL</strain>
    </source>
</reference>